<dbReference type="Pfam" id="PF00195">
    <property type="entry name" value="Chal_sti_synt_N"/>
    <property type="match status" value="1"/>
</dbReference>
<proteinExistence type="inferred from homology"/>
<dbReference type="InterPro" id="IPR011141">
    <property type="entry name" value="Polyketide_synthase_type-III"/>
</dbReference>
<dbReference type="CDD" id="cd00831">
    <property type="entry name" value="CHS_like"/>
    <property type="match status" value="1"/>
</dbReference>
<feature type="active site" description="Acyl-thioester intermediate" evidence="3">
    <location>
        <position position="171"/>
    </location>
</feature>
<name>A0A7R7DUK3_9ACTN</name>
<comment type="similarity">
    <text evidence="1">Belongs to the thiolase-like superfamily. Chalcone/stilbene synthases family.</text>
</comment>
<dbReference type="EMBL" id="AP023355">
    <property type="protein sequence ID" value="BCJ38098.1"/>
    <property type="molecule type" value="Genomic_DNA"/>
</dbReference>
<dbReference type="PANTHER" id="PTHR11877:SF46">
    <property type="entry name" value="TYPE III POLYKETIDE SYNTHASE A"/>
    <property type="match status" value="1"/>
</dbReference>
<feature type="compositionally biased region" description="Pro residues" evidence="4">
    <location>
        <begin position="1"/>
        <end position="21"/>
    </location>
</feature>
<dbReference type="InterPro" id="IPR016039">
    <property type="entry name" value="Thiolase-like"/>
</dbReference>
<evidence type="ECO:0000259" key="5">
    <source>
        <dbReference type="Pfam" id="PF00195"/>
    </source>
</evidence>
<keyword evidence="8" id="KW-1185">Reference proteome</keyword>
<feature type="domain" description="Chalcone/stilbene synthase C-terminal" evidence="6">
    <location>
        <begin position="254"/>
        <end position="380"/>
    </location>
</feature>
<dbReference type="Proteomes" id="UP000611640">
    <property type="component" value="Chromosome"/>
</dbReference>
<dbReference type="GO" id="GO:0030639">
    <property type="term" value="P:polyketide biosynthetic process"/>
    <property type="evidence" value="ECO:0007669"/>
    <property type="project" value="TreeGrafter"/>
</dbReference>
<dbReference type="InterPro" id="IPR012328">
    <property type="entry name" value="Chalcone/stilbene_synt_C"/>
</dbReference>
<evidence type="ECO:0000256" key="3">
    <source>
        <dbReference type="PIRSR" id="PIRSR000451-1"/>
    </source>
</evidence>
<evidence type="ECO:0000256" key="1">
    <source>
        <dbReference type="ARBA" id="ARBA00005531"/>
    </source>
</evidence>
<dbReference type="Gene3D" id="3.40.47.10">
    <property type="match status" value="2"/>
</dbReference>
<dbReference type="AlphaFoldDB" id="A0A7R7DUK3"/>
<evidence type="ECO:0000256" key="2">
    <source>
        <dbReference type="ARBA" id="ARBA00022679"/>
    </source>
</evidence>
<reference evidence="7 8" key="1">
    <citation type="submission" date="2020-08" db="EMBL/GenBank/DDBJ databases">
        <title>Whole genome shotgun sequence of Actinocatenispora thailandica NBRC 105041.</title>
        <authorList>
            <person name="Komaki H."/>
            <person name="Tamura T."/>
        </authorList>
    </citation>
    <scope>NUCLEOTIDE SEQUENCE [LARGE SCALE GENOMIC DNA]</scope>
    <source>
        <strain evidence="7 8">NBRC 105041</strain>
    </source>
</reference>
<gene>
    <name evidence="7" type="ORF">Athai_56010</name>
</gene>
<dbReference type="PANTHER" id="PTHR11877">
    <property type="entry name" value="HYDROXYMETHYLGLUTARYL-COA SYNTHASE"/>
    <property type="match status" value="1"/>
</dbReference>
<feature type="region of interest" description="Disordered" evidence="4">
    <location>
        <begin position="1"/>
        <end position="30"/>
    </location>
</feature>
<organism evidence="7 8">
    <name type="scientific">Actinocatenispora thailandica</name>
    <dbReference type="NCBI Taxonomy" id="227318"/>
    <lineage>
        <taxon>Bacteria</taxon>
        <taxon>Bacillati</taxon>
        <taxon>Actinomycetota</taxon>
        <taxon>Actinomycetes</taxon>
        <taxon>Micromonosporales</taxon>
        <taxon>Micromonosporaceae</taxon>
        <taxon>Actinocatenispora</taxon>
    </lineage>
</organism>
<dbReference type="KEGG" id="atl:Athai_56010"/>
<sequence>MVTTPGAPPVPSLPAVAPLPTPAATTRAGGDGPAVTPVLAGLAAAFPPAVDQSTLWTDFFATHYRDVRSAGRIFAHAGVRQRHPAINPLVEDISTAGTGDRMRRYLTEALPLGRSAVTAALADAGLSVRDPGLLVVASCTGYVTPGVDIRLAAELGLRDDVQRLLIGHMGCYAALPGLAAVADFVTVHRRPAVLLCVELTSLHLQPASRDLSQVVAHSLFSDAAVAAVLRPAEAAHPVPGLAVVDVAATTDVSTAEQMTWDVTDHGFRMGLSAQVPDTLAGQLPGTVAALLRRHGLAVADVAHWAVHPGGPRILDVVQERLGLSDAALEPSRATLRRHGNCSSGTVLAVLQDLPVRPGERTVALAFGPGLTLYAVLLRAV</sequence>
<dbReference type="RefSeq" id="WP_203964191.1">
    <property type="nucleotide sequence ID" value="NZ_AP023355.1"/>
</dbReference>
<evidence type="ECO:0000256" key="4">
    <source>
        <dbReference type="SAM" id="MobiDB-lite"/>
    </source>
</evidence>
<dbReference type="Pfam" id="PF02797">
    <property type="entry name" value="Chal_sti_synt_C"/>
    <property type="match status" value="1"/>
</dbReference>
<dbReference type="InterPro" id="IPR001099">
    <property type="entry name" value="Chalcone/stilbene_synt_N"/>
</dbReference>
<evidence type="ECO:0000259" key="6">
    <source>
        <dbReference type="Pfam" id="PF02797"/>
    </source>
</evidence>
<dbReference type="SUPFAM" id="SSF53901">
    <property type="entry name" value="Thiolase-like"/>
    <property type="match status" value="1"/>
</dbReference>
<feature type="domain" description="Chalcone/stilbene synthase N-terminal" evidence="5">
    <location>
        <begin position="90"/>
        <end position="229"/>
    </location>
</feature>
<accession>A0A7R7DUK3</accession>
<protein>
    <submittedName>
        <fullName evidence="7">Naringenin-chalcone synthase</fullName>
    </submittedName>
</protein>
<keyword evidence="2" id="KW-0808">Transferase</keyword>
<evidence type="ECO:0000313" key="8">
    <source>
        <dbReference type="Proteomes" id="UP000611640"/>
    </source>
</evidence>
<dbReference type="PIRSF" id="PIRSF000451">
    <property type="entry name" value="PKS_III"/>
    <property type="match status" value="1"/>
</dbReference>
<dbReference type="GO" id="GO:0016747">
    <property type="term" value="F:acyltransferase activity, transferring groups other than amino-acyl groups"/>
    <property type="evidence" value="ECO:0007669"/>
    <property type="project" value="InterPro"/>
</dbReference>
<evidence type="ECO:0000313" key="7">
    <source>
        <dbReference type="EMBL" id="BCJ38098.1"/>
    </source>
</evidence>